<evidence type="ECO:0000313" key="10">
    <source>
        <dbReference type="EMBL" id="HER97177.1"/>
    </source>
</evidence>
<evidence type="ECO:0000256" key="2">
    <source>
        <dbReference type="ARBA" id="ARBA00022475"/>
    </source>
</evidence>
<protein>
    <submittedName>
        <fullName evidence="10">FtsX-like permease family protein</fullName>
    </submittedName>
</protein>
<feature type="domain" description="MacB-like periplasmic core" evidence="9">
    <location>
        <begin position="27"/>
        <end position="251"/>
    </location>
</feature>
<dbReference type="InterPro" id="IPR050250">
    <property type="entry name" value="Macrolide_Exporter_MacB"/>
</dbReference>
<evidence type="ECO:0000256" key="4">
    <source>
        <dbReference type="ARBA" id="ARBA00022989"/>
    </source>
</evidence>
<name>A0A7V2F7I7_RHOMR</name>
<keyword evidence="2" id="KW-1003">Cell membrane</keyword>
<feature type="domain" description="ABC3 transporter permease C-terminal" evidence="8">
    <location>
        <begin position="292"/>
        <end position="404"/>
    </location>
</feature>
<dbReference type="Pfam" id="PF12704">
    <property type="entry name" value="MacB_PCD"/>
    <property type="match status" value="1"/>
</dbReference>
<dbReference type="PANTHER" id="PTHR30572">
    <property type="entry name" value="MEMBRANE COMPONENT OF TRANSPORTER-RELATED"/>
    <property type="match status" value="1"/>
</dbReference>
<organism evidence="10">
    <name type="scientific">Rhodothermus marinus</name>
    <name type="common">Rhodothermus obamensis</name>
    <dbReference type="NCBI Taxonomy" id="29549"/>
    <lineage>
        <taxon>Bacteria</taxon>
        <taxon>Pseudomonadati</taxon>
        <taxon>Rhodothermota</taxon>
        <taxon>Rhodothermia</taxon>
        <taxon>Rhodothermales</taxon>
        <taxon>Rhodothermaceae</taxon>
        <taxon>Rhodothermus</taxon>
    </lineage>
</organism>
<evidence type="ECO:0000259" key="8">
    <source>
        <dbReference type="Pfam" id="PF02687"/>
    </source>
</evidence>
<dbReference type="Pfam" id="PF02687">
    <property type="entry name" value="FtsX"/>
    <property type="match status" value="1"/>
</dbReference>
<feature type="transmembrane region" description="Helical" evidence="7">
    <location>
        <begin position="378"/>
        <end position="400"/>
    </location>
</feature>
<evidence type="ECO:0000259" key="9">
    <source>
        <dbReference type="Pfam" id="PF12704"/>
    </source>
</evidence>
<keyword evidence="3 7" id="KW-0812">Transmembrane</keyword>
<dbReference type="InterPro" id="IPR003838">
    <property type="entry name" value="ABC3_permease_C"/>
</dbReference>
<comment type="similarity">
    <text evidence="6">Belongs to the ABC-4 integral membrane protein family.</text>
</comment>
<evidence type="ECO:0000256" key="6">
    <source>
        <dbReference type="ARBA" id="ARBA00038076"/>
    </source>
</evidence>
<dbReference type="GO" id="GO:0005886">
    <property type="term" value="C:plasma membrane"/>
    <property type="evidence" value="ECO:0007669"/>
    <property type="project" value="UniProtKB-SubCell"/>
</dbReference>
<gene>
    <name evidence="10" type="ORF">ENO59_11855</name>
</gene>
<evidence type="ECO:0000256" key="7">
    <source>
        <dbReference type="SAM" id="Phobius"/>
    </source>
</evidence>
<evidence type="ECO:0000256" key="3">
    <source>
        <dbReference type="ARBA" id="ARBA00022692"/>
    </source>
</evidence>
<dbReference type="GO" id="GO:0022857">
    <property type="term" value="F:transmembrane transporter activity"/>
    <property type="evidence" value="ECO:0007669"/>
    <property type="project" value="TreeGrafter"/>
</dbReference>
<dbReference type="PANTHER" id="PTHR30572:SF4">
    <property type="entry name" value="ABC TRANSPORTER PERMEASE YTRF"/>
    <property type="match status" value="1"/>
</dbReference>
<reference evidence="10" key="1">
    <citation type="journal article" date="2020" name="mSystems">
        <title>Genome- and Community-Level Interaction Insights into Carbon Utilization and Element Cycling Functions of Hydrothermarchaeota in Hydrothermal Sediment.</title>
        <authorList>
            <person name="Zhou Z."/>
            <person name="Liu Y."/>
            <person name="Xu W."/>
            <person name="Pan J."/>
            <person name="Luo Z.H."/>
            <person name="Li M."/>
        </authorList>
    </citation>
    <scope>NUCLEOTIDE SEQUENCE [LARGE SCALE GENOMIC DNA]</scope>
    <source>
        <strain evidence="10">SpSt-143</strain>
    </source>
</reference>
<dbReference type="AlphaFoldDB" id="A0A7V2F7I7"/>
<evidence type="ECO:0000256" key="5">
    <source>
        <dbReference type="ARBA" id="ARBA00023136"/>
    </source>
</evidence>
<evidence type="ECO:0000256" key="1">
    <source>
        <dbReference type="ARBA" id="ARBA00004651"/>
    </source>
</evidence>
<comment type="caution">
    <text evidence="10">The sequence shown here is derived from an EMBL/GenBank/DDBJ whole genome shotgun (WGS) entry which is preliminary data.</text>
</comment>
<dbReference type="InterPro" id="IPR025857">
    <property type="entry name" value="MacB_PCD"/>
</dbReference>
<dbReference type="EMBL" id="DSGB01000006">
    <property type="protein sequence ID" value="HER97177.1"/>
    <property type="molecule type" value="Genomic_DNA"/>
</dbReference>
<comment type="subcellular location">
    <subcellularLocation>
        <location evidence="1">Cell membrane</location>
        <topology evidence="1">Multi-pass membrane protein</topology>
    </subcellularLocation>
</comment>
<feature type="transmembrane region" description="Helical" evidence="7">
    <location>
        <begin position="26"/>
        <end position="47"/>
    </location>
</feature>
<proteinExistence type="inferred from homology"/>
<sequence>MSLLLFEIGEGFRSALHAIMAHKLRAVLTTLGIIIGIVAVTLMVTVINGVERGLNATLSVLGADVLYVEKFPWAFNPSRWWEYINRPELKPELAALIAQRARYVSAAAPVYWHQGYARYERVTVSQLSIVGTTADYVRVHTFDVALGRFFTEVEDRSGRPVCVLGAEVAARLFPVAQPLGKFIRLNNHRCQVIGVMDRQGTGPDSPAGLDLQVLIPLSTFSRFFGLQGRRVSIQVKAVHPDLLALAQDEVTGILRVARKLDALEKNNFEINTLQAFQRQMAPVKGAIYGVGIFLTALSLFVGGIGVMNIMFVSVKERTREIGIRKAVGATPRAVLTQFLMEAVMVCLVGGVIGVLLSIGLTAIVDLMLPTYLPATTVMLAFLICILTGVTFGLAPAWTAARAQPIEALRYE</sequence>
<accession>A0A7V2F7I7</accession>
<keyword evidence="4 7" id="KW-1133">Transmembrane helix</keyword>
<feature type="transmembrane region" description="Helical" evidence="7">
    <location>
        <begin position="286"/>
        <end position="312"/>
    </location>
</feature>
<feature type="transmembrane region" description="Helical" evidence="7">
    <location>
        <begin position="333"/>
        <end position="358"/>
    </location>
</feature>
<keyword evidence="5 7" id="KW-0472">Membrane</keyword>